<reference evidence="1" key="2">
    <citation type="journal article" date="2015" name="Data Brief">
        <title>Shoot transcriptome of the giant reed, Arundo donax.</title>
        <authorList>
            <person name="Barrero R.A."/>
            <person name="Guerrero F.D."/>
            <person name="Moolhuijzen P."/>
            <person name="Goolsby J.A."/>
            <person name="Tidwell J."/>
            <person name="Bellgard S.E."/>
            <person name="Bellgard M.I."/>
        </authorList>
    </citation>
    <scope>NUCLEOTIDE SEQUENCE</scope>
    <source>
        <tissue evidence="1">Shoot tissue taken approximately 20 cm above the soil surface</tissue>
    </source>
</reference>
<dbReference type="EMBL" id="GBRH01252230">
    <property type="protein sequence ID" value="JAD45665.1"/>
    <property type="molecule type" value="Transcribed_RNA"/>
</dbReference>
<evidence type="ECO:0000313" key="1">
    <source>
        <dbReference type="EMBL" id="JAD45665.1"/>
    </source>
</evidence>
<proteinExistence type="predicted"/>
<reference evidence="1" key="1">
    <citation type="submission" date="2014-09" db="EMBL/GenBank/DDBJ databases">
        <authorList>
            <person name="Magalhaes I.L.F."/>
            <person name="Oliveira U."/>
            <person name="Santos F.R."/>
            <person name="Vidigal T.H.D.A."/>
            <person name="Brescovit A.D."/>
            <person name="Santos A.J."/>
        </authorList>
    </citation>
    <scope>NUCLEOTIDE SEQUENCE</scope>
    <source>
        <tissue evidence="1">Shoot tissue taken approximately 20 cm above the soil surface</tissue>
    </source>
</reference>
<organism evidence="1">
    <name type="scientific">Arundo donax</name>
    <name type="common">Giant reed</name>
    <name type="synonym">Donax arundinaceus</name>
    <dbReference type="NCBI Taxonomy" id="35708"/>
    <lineage>
        <taxon>Eukaryota</taxon>
        <taxon>Viridiplantae</taxon>
        <taxon>Streptophyta</taxon>
        <taxon>Embryophyta</taxon>
        <taxon>Tracheophyta</taxon>
        <taxon>Spermatophyta</taxon>
        <taxon>Magnoliopsida</taxon>
        <taxon>Liliopsida</taxon>
        <taxon>Poales</taxon>
        <taxon>Poaceae</taxon>
        <taxon>PACMAD clade</taxon>
        <taxon>Arundinoideae</taxon>
        <taxon>Arundineae</taxon>
        <taxon>Arundo</taxon>
    </lineage>
</organism>
<protein>
    <submittedName>
        <fullName evidence="1">Uncharacterized protein</fullName>
    </submittedName>
</protein>
<name>A0A0A9A9L2_ARUDO</name>
<sequence>MIVARKIKGQQKHDLHVRMDIEQIYNKLPVALKSYLFDSTAKSNACLLKI</sequence>
<dbReference type="AlphaFoldDB" id="A0A0A9A9L2"/>
<accession>A0A0A9A9L2</accession>